<dbReference type="InterPro" id="IPR036513">
    <property type="entry name" value="STAS_dom_sf"/>
</dbReference>
<keyword evidence="3" id="KW-1185">Reference proteome</keyword>
<proteinExistence type="predicted"/>
<dbReference type="Pfam" id="PF01740">
    <property type="entry name" value="STAS"/>
    <property type="match status" value="1"/>
</dbReference>
<dbReference type="InterPro" id="IPR002645">
    <property type="entry name" value="STAS_dom"/>
</dbReference>
<evidence type="ECO:0000313" key="2">
    <source>
        <dbReference type="EMBL" id="QDT75275.1"/>
    </source>
</evidence>
<gene>
    <name evidence="2" type="ORF">I41_44850</name>
</gene>
<accession>A0A517U3U3</accession>
<dbReference type="Proteomes" id="UP000317909">
    <property type="component" value="Chromosome"/>
</dbReference>
<dbReference type="AlphaFoldDB" id="A0A517U3U3"/>
<feature type="domain" description="STAS" evidence="1">
    <location>
        <begin position="37"/>
        <end position="112"/>
    </location>
</feature>
<dbReference type="EMBL" id="CP036339">
    <property type="protein sequence ID" value="QDT75275.1"/>
    <property type="molecule type" value="Genomic_DNA"/>
</dbReference>
<dbReference type="RefSeq" id="WP_145434949.1">
    <property type="nucleotide sequence ID" value="NZ_CP036339.1"/>
</dbReference>
<evidence type="ECO:0000259" key="1">
    <source>
        <dbReference type="Pfam" id="PF01740"/>
    </source>
</evidence>
<organism evidence="2 3">
    <name type="scientific">Lacipirellula limnantheis</name>
    <dbReference type="NCBI Taxonomy" id="2528024"/>
    <lineage>
        <taxon>Bacteria</taxon>
        <taxon>Pseudomonadati</taxon>
        <taxon>Planctomycetota</taxon>
        <taxon>Planctomycetia</taxon>
        <taxon>Pirellulales</taxon>
        <taxon>Lacipirellulaceae</taxon>
        <taxon>Lacipirellula</taxon>
    </lineage>
</organism>
<evidence type="ECO:0000313" key="3">
    <source>
        <dbReference type="Proteomes" id="UP000317909"/>
    </source>
</evidence>
<dbReference type="SUPFAM" id="SSF52091">
    <property type="entry name" value="SpoIIaa-like"/>
    <property type="match status" value="1"/>
</dbReference>
<dbReference type="KEGG" id="llh:I41_44850"/>
<name>A0A517U3U3_9BACT</name>
<dbReference type="Gene3D" id="3.30.750.24">
    <property type="entry name" value="STAS domain"/>
    <property type="match status" value="1"/>
</dbReference>
<protein>
    <recommendedName>
        <fullName evidence="1">STAS domain-containing protein</fullName>
    </recommendedName>
</protein>
<reference evidence="2 3" key="1">
    <citation type="submission" date="2019-02" db="EMBL/GenBank/DDBJ databases">
        <title>Deep-cultivation of Planctomycetes and their phenomic and genomic characterization uncovers novel biology.</title>
        <authorList>
            <person name="Wiegand S."/>
            <person name="Jogler M."/>
            <person name="Boedeker C."/>
            <person name="Pinto D."/>
            <person name="Vollmers J."/>
            <person name="Rivas-Marin E."/>
            <person name="Kohn T."/>
            <person name="Peeters S.H."/>
            <person name="Heuer A."/>
            <person name="Rast P."/>
            <person name="Oberbeckmann S."/>
            <person name="Bunk B."/>
            <person name="Jeske O."/>
            <person name="Meyerdierks A."/>
            <person name="Storesund J.E."/>
            <person name="Kallscheuer N."/>
            <person name="Luecker S."/>
            <person name="Lage O.M."/>
            <person name="Pohl T."/>
            <person name="Merkel B.J."/>
            <person name="Hornburger P."/>
            <person name="Mueller R.-W."/>
            <person name="Bruemmer F."/>
            <person name="Labrenz M."/>
            <person name="Spormann A.M."/>
            <person name="Op den Camp H."/>
            <person name="Overmann J."/>
            <person name="Amann R."/>
            <person name="Jetten M.S.M."/>
            <person name="Mascher T."/>
            <person name="Medema M.H."/>
            <person name="Devos D.P."/>
            <person name="Kaster A.-K."/>
            <person name="Ovreas L."/>
            <person name="Rohde M."/>
            <person name="Galperin M.Y."/>
            <person name="Jogler C."/>
        </authorList>
    </citation>
    <scope>NUCLEOTIDE SEQUENCE [LARGE SCALE GENOMIC DNA]</scope>
    <source>
        <strain evidence="2 3">I41</strain>
    </source>
</reference>
<sequence>MADVCEEWGVDVSRGPDWLVLRLRPGKQAPAGMADKIWSLADRHFVYRLVLEMNDLAAIPSHLMGQLVMLQKRVLEREGALRLCGLSKECAEALRFCRLDQALPNFASLEDAVKGQRRPAPHFVSA</sequence>
<dbReference type="OrthoDB" id="288693at2"/>